<dbReference type="Pfam" id="PF19788">
    <property type="entry name" value="DUF6272"/>
    <property type="match status" value="1"/>
</dbReference>
<keyword evidence="1" id="KW-0418">Kinase</keyword>
<dbReference type="RefSeq" id="WP_035674059.1">
    <property type="nucleotide sequence ID" value="NZ_CP012914.1"/>
</dbReference>
<proteinExistence type="predicted"/>
<dbReference type="NCBIfam" id="NF038262">
    <property type="entry name" value="SiaB_fam_kinase"/>
    <property type="match status" value="1"/>
</dbReference>
<organism evidence="1 2">
    <name type="scientific">Azospirillum brasilense</name>
    <dbReference type="NCBI Taxonomy" id="192"/>
    <lineage>
        <taxon>Bacteria</taxon>
        <taxon>Pseudomonadati</taxon>
        <taxon>Pseudomonadota</taxon>
        <taxon>Alphaproteobacteria</taxon>
        <taxon>Rhodospirillales</taxon>
        <taxon>Azospirillaceae</taxon>
        <taxon>Azospirillum</taxon>
    </lineage>
</organism>
<protein>
    <submittedName>
        <fullName evidence="1">SiaB family protein kinase</fullName>
    </submittedName>
</protein>
<dbReference type="Proteomes" id="UP001277471">
    <property type="component" value="Unassembled WGS sequence"/>
</dbReference>
<dbReference type="GeneID" id="56449368"/>
<dbReference type="EMBL" id="JAWXYC010000004">
    <property type="protein sequence ID" value="MDX5954315.1"/>
    <property type="molecule type" value="Genomic_DNA"/>
</dbReference>
<gene>
    <name evidence="1" type="ORF">SIM66_24375</name>
</gene>
<evidence type="ECO:0000313" key="2">
    <source>
        <dbReference type="Proteomes" id="UP001277471"/>
    </source>
</evidence>
<dbReference type="InterPro" id="IPR046239">
    <property type="entry name" value="DUF6272"/>
</dbReference>
<keyword evidence="2" id="KW-1185">Reference proteome</keyword>
<comment type="caution">
    <text evidence="1">The sequence shown here is derived from an EMBL/GenBank/DDBJ whole genome shotgun (WGS) entry which is preliminary data.</text>
</comment>
<name>A0ABU4P9H9_AZOBR</name>
<dbReference type="GO" id="GO:0016301">
    <property type="term" value="F:kinase activity"/>
    <property type="evidence" value="ECO:0007669"/>
    <property type="project" value="UniProtKB-KW"/>
</dbReference>
<sequence>MDSTMLAQQYAGIKRDLDEKGIIFSFSGYLSEGILYSLGEALREKMTLEDTDGPTVRRVFAVFVEQMQNIIRYSAEKVTGAREKPVELSAGMVTIGMEGGKVFIVCGNTVYNDDVPRLRERLEYLKGLDKDAIKTYYREQLRETPEEGARGANIGLIEIARRASEPIEYDFLEMDEGKSFFCLKARI</sequence>
<evidence type="ECO:0000313" key="1">
    <source>
        <dbReference type="EMBL" id="MDX5954315.1"/>
    </source>
</evidence>
<keyword evidence="1" id="KW-0808">Transferase</keyword>
<reference evidence="1 2" key="1">
    <citation type="submission" date="2023-11" db="EMBL/GenBank/DDBJ databases">
        <title>MicrobeMod: A computational toolkit for identifying prokaryotic methylation and restriction-modification with nanopore sequencing.</title>
        <authorList>
            <person name="Crits-Christoph A."/>
            <person name="Kang S.C."/>
            <person name="Lee H."/>
            <person name="Ostrov N."/>
        </authorList>
    </citation>
    <scope>NUCLEOTIDE SEQUENCE [LARGE SCALE GENOMIC DNA]</scope>
    <source>
        <strain evidence="1 2">ATCC 29145</strain>
    </source>
</reference>
<accession>A0ABU4P9H9</accession>